<dbReference type="Proteomes" id="UP000638648">
    <property type="component" value="Unassembled WGS sequence"/>
</dbReference>
<name>A0A927RLD8_9ACTN</name>
<keyword evidence="3" id="KW-1185">Reference proteome</keyword>
<comment type="caution">
    <text evidence="2">The sequence shown here is derived from an EMBL/GenBank/DDBJ whole genome shotgun (WGS) entry which is preliminary data.</text>
</comment>
<evidence type="ECO:0000256" key="1">
    <source>
        <dbReference type="SAM" id="MobiDB-lite"/>
    </source>
</evidence>
<dbReference type="AlphaFoldDB" id="A0A927RLD8"/>
<gene>
    <name evidence="2" type="ORF">HEB94_005954</name>
</gene>
<evidence type="ECO:0000313" key="3">
    <source>
        <dbReference type="Proteomes" id="UP000638648"/>
    </source>
</evidence>
<evidence type="ECO:0000313" key="2">
    <source>
        <dbReference type="EMBL" id="MBE1609106.1"/>
    </source>
</evidence>
<reference evidence="2" key="1">
    <citation type="submission" date="2020-10" db="EMBL/GenBank/DDBJ databases">
        <title>Sequencing the genomes of 1000 actinobacteria strains.</title>
        <authorList>
            <person name="Klenk H.-P."/>
        </authorList>
    </citation>
    <scope>NUCLEOTIDE SEQUENCE</scope>
    <source>
        <strain evidence="2">DSM 45354</strain>
    </source>
</reference>
<dbReference type="RefSeq" id="WP_273376620.1">
    <property type="nucleotide sequence ID" value="NZ_BAABJL010000049.1"/>
</dbReference>
<sequence>MADLIPDFGRGVLTKSGRGHQNRENVMTPDTLYPLVRVPDPG</sequence>
<protein>
    <submittedName>
        <fullName evidence="2">Uncharacterized protein</fullName>
    </submittedName>
</protein>
<dbReference type="EMBL" id="JADBEM010000001">
    <property type="protein sequence ID" value="MBE1609106.1"/>
    <property type="molecule type" value="Genomic_DNA"/>
</dbReference>
<feature type="region of interest" description="Disordered" evidence="1">
    <location>
        <begin position="1"/>
        <end position="42"/>
    </location>
</feature>
<organism evidence="2 3">
    <name type="scientific">Actinopolymorpha pittospori</name>
    <dbReference type="NCBI Taxonomy" id="648752"/>
    <lineage>
        <taxon>Bacteria</taxon>
        <taxon>Bacillati</taxon>
        <taxon>Actinomycetota</taxon>
        <taxon>Actinomycetes</taxon>
        <taxon>Propionibacteriales</taxon>
        <taxon>Actinopolymorphaceae</taxon>
        <taxon>Actinopolymorpha</taxon>
    </lineage>
</organism>
<proteinExistence type="predicted"/>
<accession>A0A927RLD8</accession>